<dbReference type="EMBL" id="LGRX02033273">
    <property type="protein sequence ID" value="KAK3241949.1"/>
    <property type="molecule type" value="Genomic_DNA"/>
</dbReference>
<feature type="region of interest" description="Disordered" evidence="1">
    <location>
        <begin position="164"/>
        <end position="252"/>
    </location>
</feature>
<evidence type="ECO:0000313" key="2">
    <source>
        <dbReference type="EMBL" id="KAK3241949.1"/>
    </source>
</evidence>
<reference evidence="2 3" key="1">
    <citation type="journal article" date="2015" name="Genome Biol. Evol.">
        <title>Comparative Genomics of a Bacterivorous Green Alga Reveals Evolutionary Causalities and Consequences of Phago-Mixotrophic Mode of Nutrition.</title>
        <authorList>
            <person name="Burns J.A."/>
            <person name="Paasch A."/>
            <person name="Narechania A."/>
            <person name="Kim E."/>
        </authorList>
    </citation>
    <scope>NUCLEOTIDE SEQUENCE [LARGE SCALE GENOMIC DNA]</scope>
    <source>
        <strain evidence="2 3">PLY_AMNH</strain>
    </source>
</reference>
<name>A0AAE0BTR6_9CHLO</name>
<dbReference type="Proteomes" id="UP001190700">
    <property type="component" value="Unassembled WGS sequence"/>
</dbReference>
<evidence type="ECO:0000313" key="3">
    <source>
        <dbReference type="Proteomes" id="UP001190700"/>
    </source>
</evidence>
<accession>A0AAE0BTR6</accession>
<gene>
    <name evidence="2" type="ORF">CYMTET_48328</name>
</gene>
<proteinExistence type="predicted"/>
<keyword evidence="3" id="KW-1185">Reference proteome</keyword>
<sequence>MQAHMLPARHQAPNVTVHFPFEDGCAKDPFFLDTARAILFVFEPAPETSVSTTALDSQDPPLEEAQPFEDLMRLAAAAVEPADTSFEPASDVTFHIPRVFSPKDTSWKIDVKFPEVDAISVSNGQLLVLTGDVAASDFRLHKVKGHLGFRDPELQRWLDAFDMQTREWTRPPPKEPPRTSAEKARPSSHGKQGGAKGNGGDVANQGLVGTINEGACKGRGIAVTKGRKGRGGRGQGKGGARATKGSGRGQSK</sequence>
<dbReference type="AlphaFoldDB" id="A0AAE0BTR6"/>
<organism evidence="2 3">
    <name type="scientific">Cymbomonas tetramitiformis</name>
    <dbReference type="NCBI Taxonomy" id="36881"/>
    <lineage>
        <taxon>Eukaryota</taxon>
        <taxon>Viridiplantae</taxon>
        <taxon>Chlorophyta</taxon>
        <taxon>Pyramimonadophyceae</taxon>
        <taxon>Pyramimonadales</taxon>
        <taxon>Pyramimonadaceae</taxon>
        <taxon>Cymbomonas</taxon>
    </lineage>
</organism>
<feature type="compositionally biased region" description="Gly residues" evidence="1">
    <location>
        <begin position="191"/>
        <end position="200"/>
    </location>
</feature>
<evidence type="ECO:0000256" key="1">
    <source>
        <dbReference type="SAM" id="MobiDB-lite"/>
    </source>
</evidence>
<comment type="caution">
    <text evidence="2">The sequence shown here is derived from an EMBL/GenBank/DDBJ whole genome shotgun (WGS) entry which is preliminary data.</text>
</comment>
<feature type="compositionally biased region" description="Basic and acidic residues" evidence="1">
    <location>
        <begin position="164"/>
        <end position="185"/>
    </location>
</feature>
<protein>
    <submittedName>
        <fullName evidence="2">Uncharacterized protein</fullName>
    </submittedName>
</protein>